<keyword evidence="4" id="KW-1185">Reference proteome</keyword>
<evidence type="ECO:0000256" key="1">
    <source>
        <dbReference type="SAM" id="Phobius"/>
    </source>
</evidence>
<keyword evidence="1" id="KW-0472">Membrane</keyword>
<evidence type="ECO:0000313" key="3">
    <source>
        <dbReference type="EMBL" id="KAF7995431.1"/>
    </source>
</evidence>
<dbReference type="OrthoDB" id="6597267at2759"/>
<feature type="chain" id="PRO_5032970201" description="Odorant receptor" evidence="2">
    <location>
        <begin position="18"/>
        <end position="442"/>
    </location>
</feature>
<keyword evidence="1" id="KW-1133">Transmembrane helix</keyword>
<evidence type="ECO:0000256" key="2">
    <source>
        <dbReference type="SAM" id="SignalP"/>
    </source>
</evidence>
<keyword evidence="1" id="KW-0812">Transmembrane</keyword>
<dbReference type="Proteomes" id="UP000639338">
    <property type="component" value="Unassembled WGS sequence"/>
</dbReference>
<protein>
    <recommendedName>
        <fullName evidence="5">Odorant receptor</fullName>
    </recommendedName>
</protein>
<feature type="signal peptide" evidence="2">
    <location>
        <begin position="1"/>
        <end position="17"/>
    </location>
</feature>
<evidence type="ECO:0008006" key="5">
    <source>
        <dbReference type="Google" id="ProtNLM"/>
    </source>
</evidence>
<accession>A0A834Y2N7</accession>
<organism evidence="3 4">
    <name type="scientific">Aphidius gifuensis</name>
    <name type="common">Parasitoid wasp</name>
    <dbReference type="NCBI Taxonomy" id="684658"/>
    <lineage>
        <taxon>Eukaryota</taxon>
        <taxon>Metazoa</taxon>
        <taxon>Ecdysozoa</taxon>
        <taxon>Arthropoda</taxon>
        <taxon>Hexapoda</taxon>
        <taxon>Insecta</taxon>
        <taxon>Pterygota</taxon>
        <taxon>Neoptera</taxon>
        <taxon>Endopterygota</taxon>
        <taxon>Hymenoptera</taxon>
        <taxon>Apocrita</taxon>
        <taxon>Ichneumonoidea</taxon>
        <taxon>Braconidae</taxon>
        <taxon>Aphidiinae</taxon>
        <taxon>Aphidius</taxon>
    </lineage>
</organism>
<gene>
    <name evidence="3" type="ORF">HCN44_006538</name>
</gene>
<comment type="caution">
    <text evidence="3">The sequence shown here is derived from an EMBL/GenBank/DDBJ whole genome shotgun (WGS) entry which is preliminary data.</text>
</comment>
<sequence>MLFLLLIFSYLFVCVNCDNCYYDGNDFCVSKEDILSVDLLPGTFFFDSFNKSHETIDSNKIDNVTIDGTYEEAFTKMNYHRKRMNEYLCHGFMAEEIFRDVKSIRVKRLEDSSSMNSIPDFLGDDNVTVHDKLLSDEGSSKYKDWLQRTTTLNDVYRHYMPHKKINKRIGIKRKPYGFDDFDGDVTGYAVPAPMSPDKVGPSSDYYEEIILLIESPSGHGSYGSQRHPHSSMPHGEIIPIIQDEHDYHEPSHHDEEEYWQTTEQWKSSKGELTIKDFFEIALTALAFLAFGLFVIQLLMTCASPQMQATTVASDEGVRFKRDTSKFSYKDNNELNELSHRVLQSIEAVMVADIDSGKCLRWTLCRDNQHSKNTDTAQRIWMPVWSLGMSWVSGRISKRSTWPTMFESIKASVLGLGGADCSLIYPDCDLVQQRKKRRRRRKK</sequence>
<name>A0A834Y2N7_APHGI</name>
<reference evidence="3 4" key="1">
    <citation type="submission" date="2020-08" db="EMBL/GenBank/DDBJ databases">
        <title>Aphidius gifuensis genome sequencing and assembly.</title>
        <authorList>
            <person name="Du Z."/>
        </authorList>
    </citation>
    <scope>NUCLEOTIDE SEQUENCE [LARGE SCALE GENOMIC DNA]</scope>
    <source>
        <strain evidence="3">YNYX2018</strain>
        <tissue evidence="3">Adults</tissue>
    </source>
</reference>
<evidence type="ECO:0000313" key="4">
    <source>
        <dbReference type="Proteomes" id="UP000639338"/>
    </source>
</evidence>
<proteinExistence type="predicted"/>
<dbReference type="AlphaFoldDB" id="A0A834Y2N7"/>
<keyword evidence="2" id="KW-0732">Signal</keyword>
<feature type="transmembrane region" description="Helical" evidence="1">
    <location>
        <begin position="277"/>
        <end position="298"/>
    </location>
</feature>
<dbReference type="EMBL" id="JACMRX010000002">
    <property type="protein sequence ID" value="KAF7995431.1"/>
    <property type="molecule type" value="Genomic_DNA"/>
</dbReference>